<feature type="region of interest" description="Disordered" evidence="1">
    <location>
        <begin position="1"/>
        <end position="47"/>
    </location>
</feature>
<evidence type="ECO:0000313" key="4">
    <source>
        <dbReference type="EMBL" id="RPA57479.1"/>
    </source>
</evidence>
<sequence length="107" mass="11741">MELRRQAGAHWAKATNGSRKSDHADSRIAQNDGRSGRDEPAEGRPRSAASAVQRGFVVGLTIVAAIIIAALSIVQFLWLPHCPTWPILIIDLDVLLICAVYSWNPRQ</sequence>
<reference evidence="4 5" key="1">
    <citation type="submission" date="2018-11" db="EMBL/GenBank/DDBJ databases">
        <title>Draft genome sequence of Gordonia sp. RS15-1S isolated from rice stems.</title>
        <authorList>
            <person name="Muangham S."/>
        </authorList>
    </citation>
    <scope>NUCLEOTIDE SEQUENCE [LARGE SCALE GENOMIC DNA]</scope>
    <source>
        <strain evidence="4 5">RS15-1S</strain>
    </source>
</reference>
<gene>
    <name evidence="4" type="ORF">EF294_18345</name>
</gene>
<evidence type="ECO:0000256" key="1">
    <source>
        <dbReference type="SAM" id="MobiDB-lite"/>
    </source>
</evidence>
<organism evidence="4 5">
    <name type="scientific">Gordonia oryzae</name>
    <dbReference type="NCBI Taxonomy" id="2487349"/>
    <lineage>
        <taxon>Bacteria</taxon>
        <taxon>Bacillati</taxon>
        <taxon>Actinomycetota</taxon>
        <taxon>Actinomycetes</taxon>
        <taxon>Mycobacteriales</taxon>
        <taxon>Gordoniaceae</taxon>
        <taxon>Gordonia</taxon>
    </lineage>
</organism>
<dbReference type="InterPro" id="IPR055568">
    <property type="entry name" value="DUF7144"/>
</dbReference>
<protein>
    <recommendedName>
        <fullName evidence="3">DUF7144 domain-containing protein</fullName>
    </recommendedName>
</protein>
<feature type="transmembrane region" description="Helical" evidence="2">
    <location>
        <begin position="56"/>
        <end position="78"/>
    </location>
</feature>
<evidence type="ECO:0000259" key="3">
    <source>
        <dbReference type="Pfam" id="PF23636"/>
    </source>
</evidence>
<comment type="caution">
    <text evidence="4">The sequence shown here is derived from an EMBL/GenBank/DDBJ whole genome shotgun (WGS) entry which is preliminary data.</text>
</comment>
<feature type="transmembrane region" description="Helical" evidence="2">
    <location>
        <begin position="84"/>
        <end position="103"/>
    </location>
</feature>
<feature type="domain" description="DUF7144" evidence="3">
    <location>
        <begin position="62"/>
        <end position="104"/>
    </location>
</feature>
<keyword evidence="2" id="KW-0812">Transmembrane</keyword>
<evidence type="ECO:0000313" key="5">
    <source>
        <dbReference type="Proteomes" id="UP000267536"/>
    </source>
</evidence>
<dbReference type="Pfam" id="PF23636">
    <property type="entry name" value="DUF7144"/>
    <property type="match status" value="1"/>
</dbReference>
<dbReference type="Proteomes" id="UP000267536">
    <property type="component" value="Unassembled WGS sequence"/>
</dbReference>
<accession>A0A3N4G3G4</accession>
<evidence type="ECO:0000256" key="2">
    <source>
        <dbReference type="SAM" id="Phobius"/>
    </source>
</evidence>
<dbReference type="EMBL" id="RKMH01000016">
    <property type="protein sequence ID" value="RPA57479.1"/>
    <property type="molecule type" value="Genomic_DNA"/>
</dbReference>
<dbReference type="AlphaFoldDB" id="A0A3N4G3G4"/>
<feature type="compositionally biased region" description="Basic and acidic residues" evidence="1">
    <location>
        <begin position="34"/>
        <end position="45"/>
    </location>
</feature>
<keyword evidence="2" id="KW-1133">Transmembrane helix</keyword>
<proteinExistence type="predicted"/>
<keyword evidence="5" id="KW-1185">Reference proteome</keyword>
<name>A0A3N4G3G4_9ACTN</name>
<dbReference type="OrthoDB" id="4482242at2"/>
<keyword evidence="2" id="KW-0472">Membrane</keyword>